<evidence type="ECO:0000256" key="2">
    <source>
        <dbReference type="ARBA" id="ARBA00022801"/>
    </source>
</evidence>
<dbReference type="SUPFAM" id="SSF53474">
    <property type="entry name" value="alpha/beta-Hydrolases"/>
    <property type="match status" value="1"/>
</dbReference>
<dbReference type="PANTHER" id="PTHR10655">
    <property type="entry name" value="LYSOPHOSPHOLIPASE-RELATED"/>
    <property type="match status" value="1"/>
</dbReference>
<comment type="similarity">
    <text evidence="1">Belongs to the AB hydrolase superfamily. AB hydrolase 2 family.</text>
</comment>
<evidence type="ECO:0000313" key="5">
    <source>
        <dbReference type="Proteomes" id="UP000248975"/>
    </source>
</evidence>
<gene>
    <name evidence="4" type="ORF">DI533_10690</name>
</gene>
<dbReference type="PANTHER" id="PTHR10655:SF17">
    <property type="entry name" value="LYSOPHOSPHOLIPASE-LIKE PROTEIN 1"/>
    <property type="match status" value="1"/>
</dbReference>
<protein>
    <submittedName>
        <fullName evidence="4">Phospholipase</fullName>
    </submittedName>
</protein>
<organism evidence="4 5">
    <name type="scientific">Cereibacter sphaeroides</name>
    <name type="common">Rhodobacter sphaeroides</name>
    <dbReference type="NCBI Taxonomy" id="1063"/>
    <lineage>
        <taxon>Bacteria</taxon>
        <taxon>Pseudomonadati</taxon>
        <taxon>Pseudomonadota</taxon>
        <taxon>Alphaproteobacteria</taxon>
        <taxon>Rhodobacterales</taxon>
        <taxon>Paracoccaceae</taxon>
        <taxon>Cereibacter</taxon>
    </lineage>
</organism>
<feature type="domain" description="Phospholipase/carboxylesterase/thioesterase" evidence="3">
    <location>
        <begin position="51"/>
        <end position="126"/>
    </location>
</feature>
<dbReference type="Proteomes" id="UP000248975">
    <property type="component" value="Unassembled WGS sequence"/>
</dbReference>
<dbReference type="InterPro" id="IPR050565">
    <property type="entry name" value="LYPA1-2/EST-like"/>
</dbReference>
<dbReference type="AlphaFoldDB" id="A0A2W5S6S4"/>
<dbReference type="InterPro" id="IPR029058">
    <property type="entry name" value="AB_hydrolase_fold"/>
</dbReference>
<reference evidence="4 5" key="1">
    <citation type="submission" date="2017-08" db="EMBL/GenBank/DDBJ databases">
        <title>Infants hospitalized years apart are colonized by the same room-sourced microbial strains.</title>
        <authorList>
            <person name="Brooks B."/>
            <person name="Olm M.R."/>
            <person name="Firek B.A."/>
            <person name="Baker R."/>
            <person name="Thomas B.C."/>
            <person name="Morowitz M.J."/>
            <person name="Banfield J.F."/>
        </authorList>
    </citation>
    <scope>NUCLEOTIDE SEQUENCE [LARGE SCALE GENOMIC DNA]</scope>
    <source>
        <strain evidence="4">S2_003_000_R2_11</strain>
    </source>
</reference>
<evidence type="ECO:0000256" key="1">
    <source>
        <dbReference type="ARBA" id="ARBA00006499"/>
    </source>
</evidence>
<dbReference type="EMBL" id="QFQS01000002">
    <property type="protein sequence ID" value="PZQ97636.1"/>
    <property type="molecule type" value="Genomic_DNA"/>
</dbReference>
<proteinExistence type="inferred from homology"/>
<dbReference type="GO" id="GO:0016787">
    <property type="term" value="F:hydrolase activity"/>
    <property type="evidence" value="ECO:0007669"/>
    <property type="project" value="UniProtKB-KW"/>
</dbReference>
<keyword evidence="2" id="KW-0378">Hydrolase</keyword>
<name>A0A2W5S6S4_CERSP</name>
<dbReference type="InterPro" id="IPR003140">
    <property type="entry name" value="PLipase/COase/thioEstase"/>
</dbReference>
<dbReference type="Pfam" id="PF02230">
    <property type="entry name" value="Abhydrolase_2"/>
    <property type="match status" value="1"/>
</dbReference>
<dbReference type="Gene3D" id="3.40.50.1820">
    <property type="entry name" value="alpha/beta hydrolase"/>
    <property type="match status" value="1"/>
</dbReference>
<sequence length="214" mass="23089">MRRVGPPPGKAKAGIVLAHGRYGRAEDILGLFEQAGLPDVVALAPEAPGNSWWPTSFLAPLAQIRPYVDSAVATMRSGIEALEKEGLTRDKIWLGGFSQGACLALETFAREGEGLAGVFSLSGGLLGTDDAPGGPQPELYGNTPKRLDYSGRRDGSKVWISVFERDPMIPIRRVEDSIDVLRKTGAEVKTLFYPGEGHSATQQDLAAMRRWLNT</sequence>
<evidence type="ECO:0000313" key="4">
    <source>
        <dbReference type="EMBL" id="PZQ97636.1"/>
    </source>
</evidence>
<accession>A0A2W5S6S4</accession>
<evidence type="ECO:0000259" key="3">
    <source>
        <dbReference type="Pfam" id="PF02230"/>
    </source>
</evidence>
<comment type="caution">
    <text evidence="4">The sequence shown here is derived from an EMBL/GenBank/DDBJ whole genome shotgun (WGS) entry which is preliminary data.</text>
</comment>